<name>A0ABX2NV79_9BURK</name>
<evidence type="ECO:0000313" key="3">
    <source>
        <dbReference type="Proteomes" id="UP000821598"/>
    </source>
</evidence>
<feature type="chain" id="PRO_5045579293" description="Lipoprotein" evidence="1">
    <location>
        <begin position="19"/>
        <end position="136"/>
    </location>
</feature>
<comment type="caution">
    <text evidence="2">The sequence shown here is derived from an EMBL/GenBank/DDBJ whole genome shotgun (WGS) entry which is preliminary data.</text>
</comment>
<evidence type="ECO:0000313" key="2">
    <source>
        <dbReference type="EMBL" id="NVI08247.1"/>
    </source>
</evidence>
<feature type="signal peptide" evidence="1">
    <location>
        <begin position="1"/>
        <end position="18"/>
    </location>
</feature>
<dbReference type="EMBL" id="VOMC01000044">
    <property type="protein sequence ID" value="NVI08247.1"/>
    <property type="molecule type" value="Genomic_DNA"/>
</dbReference>
<protein>
    <recommendedName>
        <fullName evidence="4">Lipoprotein</fullName>
    </recommendedName>
</protein>
<evidence type="ECO:0008006" key="4">
    <source>
        <dbReference type="Google" id="ProtNLM"/>
    </source>
</evidence>
<gene>
    <name evidence="2" type="ORF">FSB64_31775</name>
</gene>
<keyword evidence="1" id="KW-0732">Signal</keyword>
<sequence>MKKSLAALLLPIMVHANAATDASIETTVVGAPATDSNGGFMVLASVDQKCRYYGDLWERPREPRGLVEQIKAMPRGGKIYEWVAVVRYSACVQPDGREFSKPVSLVSPAGKRFHIGDSAVLRAATHAAEEGRSDHS</sequence>
<organism evidence="2 3">
    <name type="scientific">Paraburkholderia youngii</name>
    <dbReference type="NCBI Taxonomy" id="2782701"/>
    <lineage>
        <taxon>Bacteria</taxon>
        <taxon>Pseudomonadati</taxon>
        <taxon>Pseudomonadota</taxon>
        <taxon>Betaproteobacteria</taxon>
        <taxon>Burkholderiales</taxon>
        <taxon>Burkholderiaceae</taxon>
        <taxon>Paraburkholderia</taxon>
    </lineage>
</organism>
<proteinExistence type="predicted"/>
<reference evidence="2 3" key="1">
    <citation type="submission" date="2019-08" db="EMBL/GenBank/DDBJ databases">
        <title>Paraburkholderia simonii sp. nov. and P. youngii sp. nov. Brazilian and Mexican Mimosa-associated rhizobia.</title>
        <authorList>
            <person name="Mavima L."/>
            <person name="Beukes C.W."/>
            <person name="Palmer M."/>
            <person name="De Meyer S.E."/>
            <person name="James E.K."/>
            <person name="Maluk M."/>
            <person name="Avontuur J.R."/>
            <person name="Chan W.Y."/>
            <person name="Venter S.N."/>
            <person name="Steenkamp E.T."/>
        </authorList>
    </citation>
    <scope>NUCLEOTIDE SEQUENCE [LARGE SCALE GENOMIC DNA]</scope>
    <source>
        <strain evidence="2 3">JPY454</strain>
    </source>
</reference>
<keyword evidence="3" id="KW-1185">Reference proteome</keyword>
<accession>A0ABX2NV79</accession>
<dbReference type="Proteomes" id="UP000821598">
    <property type="component" value="Unassembled WGS sequence"/>
</dbReference>
<evidence type="ECO:0000256" key="1">
    <source>
        <dbReference type="SAM" id="SignalP"/>
    </source>
</evidence>
<dbReference type="RefSeq" id="WP_176369013.1">
    <property type="nucleotide sequence ID" value="NZ_JBNDKO010000004.1"/>
</dbReference>